<protein>
    <recommendedName>
        <fullName evidence="8">C2H2-type domain-containing protein</fullName>
    </recommendedName>
</protein>
<keyword evidence="2" id="KW-0677">Repeat</keyword>
<feature type="compositionally biased region" description="Polar residues" evidence="7">
    <location>
        <begin position="302"/>
        <end position="314"/>
    </location>
</feature>
<feature type="compositionally biased region" description="Polar residues" evidence="7">
    <location>
        <begin position="622"/>
        <end position="638"/>
    </location>
</feature>
<feature type="compositionally biased region" description="Polar residues" evidence="7">
    <location>
        <begin position="464"/>
        <end position="482"/>
    </location>
</feature>
<dbReference type="GO" id="GO:0008270">
    <property type="term" value="F:zinc ion binding"/>
    <property type="evidence" value="ECO:0007669"/>
    <property type="project" value="UniProtKB-KW"/>
</dbReference>
<dbReference type="FunFam" id="3.30.160.60:FF:000446">
    <property type="entry name" value="Zinc finger protein"/>
    <property type="match status" value="1"/>
</dbReference>
<feature type="region of interest" description="Disordered" evidence="7">
    <location>
        <begin position="1029"/>
        <end position="1085"/>
    </location>
</feature>
<dbReference type="SUPFAM" id="SSF57667">
    <property type="entry name" value="beta-beta-alpha zinc fingers"/>
    <property type="match status" value="1"/>
</dbReference>
<dbReference type="EMBL" id="JAWDGP010003399">
    <property type="protein sequence ID" value="KAK3774630.1"/>
    <property type="molecule type" value="Genomic_DNA"/>
</dbReference>
<keyword evidence="4" id="KW-0862">Zinc</keyword>
<dbReference type="PANTHER" id="PTHR24393">
    <property type="entry name" value="ZINC FINGER PROTEIN"/>
    <property type="match status" value="1"/>
</dbReference>
<evidence type="ECO:0000256" key="6">
    <source>
        <dbReference type="PROSITE-ProRule" id="PRU00042"/>
    </source>
</evidence>
<dbReference type="PROSITE" id="PS00028">
    <property type="entry name" value="ZINC_FINGER_C2H2_1"/>
    <property type="match status" value="1"/>
</dbReference>
<reference evidence="9" key="1">
    <citation type="journal article" date="2023" name="G3 (Bethesda)">
        <title>A reference genome for the long-term kleptoplast-retaining sea slug Elysia crispata morphotype clarki.</title>
        <authorList>
            <person name="Eastman K.E."/>
            <person name="Pendleton A.L."/>
            <person name="Shaikh M.A."/>
            <person name="Suttiyut T."/>
            <person name="Ogas R."/>
            <person name="Tomko P."/>
            <person name="Gavelis G."/>
            <person name="Widhalm J.R."/>
            <person name="Wisecaver J.H."/>
        </authorList>
    </citation>
    <scope>NUCLEOTIDE SEQUENCE</scope>
    <source>
        <strain evidence="9">ECLA1</strain>
    </source>
</reference>
<feature type="domain" description="C2H2-type" evidence="8">
    <location>
        <begin position="930"/>
        <end position="957"/>
    </location>
</feature>
<organism evidence="9 10">
    <name type="scientific">Elysia crispata</name>
    <name type="common">lettuce slug</name>
    <dbReference type="NCBI Taxonomy" id="231223"/>
    <lineage>
        <taxon>Eukaryota</taxon>
        <taxon>Metazoa</taxon>
        <taxon>Spiralia</taxon>
        <taxon>Lophotrochozoa</taxon>
        <taxon>Mollusca</taxon>
        <taxon>Gastropoda</taxon>
        <taxon>Heterobranchia</taxon>
        <taxon>Euthyneura</taxon>
        <taxon>Panpulmonata</taxon>
        <taxon>Sacoglossa</taxon>
        <taxon>Placobranchoidea</taxon>
        <taxon>Plakobranchidae</taxon>
        <taxon>Elysia</taxon>
    </lineage>
</organism>
<evidence type="ECO:0000256" key="7">
    <source>
        <dbReference type="SAM" id="MobiDB-lite"/>
    </source>
</evidence>
<dbReference type="GO" id="GO:0001228">
    <property type="term" value="F:DNA-binding transcription activator activity, RNA polymerase II-specific"/>
    <property type="evidence" value="ECO:0007669"/>
    <property type="project" value="TreeGrafter"/>
</dbReference>
<feature type="region of interest" description="Disordered" evidence="7">
    <location>
        <begin position="599"/>
        <end position="722"/>
    </location>
</feature>
<feature type="compositionally biased region" description="Low complexity" evidence="7">
    <location>
        <begin position="657"/>
        <end position="668"/>
    </location>
</feature>
<dbReference type="Gene3D" id="3.30.160.60">
    <property type="entry name" value="Classic Zinc Finger"/>
    <property type="match status" value="1"/>
</dbReference>
<keyword evidence="10" id="KW-1185">Reference proteome</keyword>
<feature type="compositionally biased region" description="Low complexity" evidence="7">
    <location>
        <begin position="1042"/>
        <end position="1057"/>
    </location>
</feature>
<feature type="compositionally biased region" description="Low complexity" evidence="7">
    <location>
        <begin position="265"/>
        <end position="276"/>
    </location>
</feature>
<evidence type="ECO:0000313" key="9">
    <source>
        <dbReference type="EMBL" id="KAK3774630.1"/>
    </source>
</evidence>
<feature type="region of interest" description="Disordered" evidence="7">
    <location>
        <begin position="459"/>
        <end position="482"/>
    </location>
</feature>
<evidence type="ECO:0000256" key="3">
    <source>
        <dbReference type="ARBA" id="ARBA00022771"/>
    </source>
</evidence>
<keyword evidence="5" id="KW-0539">Nucleus</keyword>
<dbReference type="PROSITE" id="PS50157">
    <property type="entry name" value="ZINC_FINGER_C2H2_2"/>
    <property type="match status" value="2"/>
</dbReference>
<dbReference type="InterPro" id="IPR013087">
    <property type="entry name" value="Znf_C2H2_type"/>
</dbReference>
<gene>
    <name evidence="9" type="ORF">RRG08_035058</name>
</gene>
<evidence type="ECO:0000313" key="10">
    <source>
        <dbReference type="Proteomes" id="UP001283361"/>
    </source>
</evidence>
<evidence type="ECO:0000256" key="5">
    <source>
        <dbReference type="ARBA" id="ARBA00023242"/>
    </source>
</evidence>
<dbReference type="GO" id="GO:0005634">
    <property type="term" value="C:nucleus"/>
    <property type="evidence" value="ECO:0007669"/>
    <property type="project" value="TreeGrafter"/>
</dbReference>
<proteinExistence type="predicted"/>
<feature type="compositionally biased region" description="Polar residues" evidence="7">
    <location>
        <begin position="394"/>
        <end position="403"/>
    </location>
</feature>
<feature type="region of interest" description="Disordered" evidence="7">
    <location>
        <begin position="261"/>
        <end position="423"/>
    </location>
</feature>
<sequence length="1085" mass="119817">MDQLTQCTDGYKGYFVDAYSTGSGQPYGHAETRPANAMPIGLLPPLAPSEPRISLSSRYFLSSGLSLNATSQLQSEYAYRDLYNRYYNSDTLGRMGLSNLPALDQPRADFVHIPPVTLGSSLVHNSSHFLGSRSHNSFPGNDISSLSGGSLDIKMETVAHNSRALNSFDSLFRVPQLPAHSVLPSVTVKTEADSLKSNNVQSESDSSYLDVPPASVQIDVVGIGNDIEHTKQEYNGFTNGAQSRERVNNGHEIRNILSNTDSGIASDLSSNASDANQGGLSRSSVITPPAGSDGENEKFQTPEGSTGDSASFITPIQHPHGKQLFPDPVGASTPMEDDSLWRPWNKSAKNLKRPRYSDQPSTSSNLDISQADFDKHSDSSGESCDNSKRKYIKSTPTDTNALSQDMEPTRFISPVPPTTSSNYVKHRARLNRKSRSPKNQTQTFSHSFSIAAMLNEDNSARPCETNQPQESQQGSQSVQISYSSNYPGHTVFQANAQQYSSLQSYIRPATINSASVTDGPINLSYNSSHLATIQPLTSSLQERLAYTAARNEQFYQNAQLMLHAHAHLRPEHTVAPFVPPHPILPPTAAIAATFGSEPVSNSTQLHHLPGYPHNPPTFLGPITTTYPSIPEASSTTENEVLDLSDSSRSASRHQPEPSISPAQDPSSSSEDDLSAAHSSDAHTSQSPPSPGPSFLNRPVVQPASSQPIPGVVLSSPPAGARPASAFVHTKRLIPKSVLLAAKRRQAKADAGQAKKRDRPPQFGEDEIKVLEVRFFDSPERSRFCNENNEFVVPKVPDSREAQDELRDALSRLYERSNLPKVPSAFMYNVHALAYYPFMQHLFHLYLVKGINIYEFKFGAYGQAFENPRLRELGEMEFNNRLDSMCYVGEDNLLHCLVMRHIDNGARCDHVASELGKMRRHAKNHYPEKKWVCCFCRAQMPDLTDMERHTSTHTSLKPFRCVDCNKFFSQKVTLANHMNQHHQKKLQKMDPRKSFTCRQDGCLFQDHQREACIEHLINHHRDDEYIRRSKRGMWPFPPKPRPASRASGSAKSAGPSSAHSRSDRPNSFSAADDGGRVSLTGNNARD</sequence>
<keyword evidence="3 6" id="KW-0863">Zinc-finger</keyword>
<dbReference type="InterPro" id="IPR036236">
    <property type="entry name" value="Znf_C2H2_sf"/>
</dbReference>
<name>A0AAE1DLW0_9GAST</name>
<dbReference type="PANTHER" id="PTHR24393:SF34">
    <property type="entry name" value="PR_SET DOMAIN 13"/>
    <property type="match status" value="1"/>
</dbReference>
<feature type="compositionally biased region" description="Polar residues" evidence="7">
    <location>
        <begin position="358"/>
        <end position="368"/>
    </location>
</feature>
<dbReference type="Proteomes" id="UP001283361">
    <property type="component" value="Unassembled WGS sequence"/>
</dbReference>
<evidence type="ECO:0000256" key="1">
    <source>
        <dbReference type="ARBA" id="ARBA00022723"/>
    </source>
</evidence>
<evidence type="ECO:0000256" key="4">
    <source>
        <dbReference type="ARBA" id="ARBA00022833"/>
    </source>
</evidence>
<feature type="domain" description="C2H2-type" evidence="8">
    <location>
        <begin position="958"/>
        <end position="985"/>
    </location>
</feature>
<dbReference type="SMART" id="SM00355">
    <property type="entry name" value="ZnF_C2H2"/>
    <property type="match status" value="3"/>
</dbReference>
<keyword evidence="1" id="KW-0479">Metal-binding</keyword>
<dbReference type="GO" id="GO:0000978">
    <property type="term" value="F:RNA polymerase II cis-regulatory region sequence-specific DNA binding"/>
    <property type="evidence" value="ECO:0007669"/>
    <property type="project" value="TreeGrafter"/>
</dbReference>
<accession>A0AAE1DLW0</accession>
<evidence type="ECO:0000256" key="2">
    <source>
        <dbReference type="ARBA" id="ARBA00022737"/>
    </source>
</evidence>
<comment type="caution">
    <text evidence="9">The sequence shown here is derived from an EMBL/GenBank/DDBJ whole genome shotgun (WGS) entry which is preliminary data.</text>
</comment>
<evidence type="ECO:0000259" key="8">
    <source>
        <dbReference type="PROSITE" id="PS50157"/>
    </source>
</evidence>
<dbReference type="AlphaFoldDB" id="A0AAE1DLW0"/>